<dbReference type="AlphaFoldDB" id="A0A7J6UWE3"/>
<dbReference type="Gene3D" id="3.60.10.10">
    <property type="entry name" value="Endonuclease/exonuclease/phosphatase"/>
    <property type="match status" value="1"/>
</dbReference>
<comment type="caution">
    <text evidence="2">The sequence shown here is derived from an EMBL/GenBank/DDBJ whole genome shotgun (WGS) entry which is preliminary data.</text>
</comment>
<evidence type="ECO:0000313" key="2">
    <source>
        <dbReference type="EMBL" id="KAF5176879.1"/>
    </source>
</evidence>
<dbReference type="InterPro" id="IPR005135">
    <property type="entry name" value="Endo/exonuclease/phosphatase"/>
</dbReference>
<evidence type="ECO:0000259" key="1">
    <source>
        <dbReference type="Pfam" id="PF03372"/>
    </source>
</evidence>
<dbReference type="InterPro" id="IPR036691">
    <property type="entry name" value="Endo/exonu/phosph_ase_sf"/>
</dbReference>
<name>A0A7J6UWE3_THATH</name>
<dbReference type="Proteomes" id="UP000554482">
    <property type="component" value="Unassembled WGS sequence"/>
</dbReference>
<dbReference type="EMBL" id="JABWDY010042125">
    <property type="protein sequence ID" value="KAF5176879.1"/>
    <property type="molecule type" value="Genomic_DNA"/>
</dbReference>
<gene>
    <name evidence="2" type="ORF">FRX31_033535</name>
</gene>
<dbReference type="SUPFAM" id="SSF56219">
    <property type="entry name" value="DNase I-like"/>
    <property type="match status" value="1"/>
</dbReference>
<feature type="domain" description="Endonuclease/exonuclease/phosphatase" evidence="1">
    <location>
        <begin position="4"/>
        <end position="137"/>
    </location>
</feature>
<dbReference type="OrthoDB" id="1930966at2759"/>
<sequence>MKCISWNIRGIAKEDAQNRMRKLVRNYNPDYLGILEPMIFPKDIPYGCLQSLGLSQTILHNDRGDKKPNIWILYKNNCLVPQILSMSNQHITVEVNGVFLSVVHGHTYYVRRRELWERLSATSGKPWLLMGDFNSYLCNEEKKGVRKPILAGMEDFREFLSSNCLLEVPNKGIKFTCATKDLAADGYSAR</sequence>
<dbReference type="GO" id="GO:0003824">
    <property type="term" value="F:catalytic activity"/>
    <property type="evidence" value="ECO:0007669"/>
    <property type="project" value="InterPro"/>
</dbReference>
<proteinExistence type="predicted"/>
<dbReference type="PANTHER" id="PTHR35218:SF7">
    <property type="entry name" value="ENDONUCLEASE_EXONUCLEASE_PHOSPHATASE"/>
    <property type="match status" value="1"/>
</dbReference>
<protein>
    <recommendedName>
        <fullName evidence="1">Endonuclease/exonuclease/phosphatase domain-containing protein</fullName>
    </recommendedName>
</protein>
<dbReference type="PANTHER" id="PTHR35218">
    <property type="entry name" value="RNASE H DOMAIN-CONTAINING PROTEIN"/>
    <property type="match status" value="1"/>
</dbReference>
<accession>A0A7J6UWE3</accession>
<organism evidence="2 3">
    <name type="scientific">Thalictrum thalictroides</name>
    <name type="common">Rue-anemone</name>
    <name type="synonym">Anemone thalictroides</name>
    <dbReference type="NCBI Taxonomy" id="46969"/>
    <lineage>
        <taxon>Eukaryota</taxon>
        <taxon>Viridiplantae</taxon>
        <taxon>Streptophyta</taxon>
        <taxon>Embryophyta</taxon>
        <taxon>Tracheophyta</taxon>
        <taxon>Spermatophyta</taxon>
        <taxon>Magnoliopsida</taxon>
        <taxon>Ranunculales</taxon>
        <taxon>Ranunculaceae</taxon>
        <taxon>Thalictroideae</taxon>
        <taxon>Thalictrum</taxon>
    </lineage>
</organism>
<reference evidence="2 3" key="1">
    <citation type="submission" date="2020-06" db="EMBL/GenBank/DDBJ databases">
        <title>Transcriptomic and genomic resources for Thalictrum thalictroides and T. hernandezii: Facilitating candidate gene discovery in an emerging model plant lineage.</title>
        <authorList>
            <person name="Arias T."/>
            <person name="Riano-Pachon D.M."/>
            <person name="Di Stilio V.S."/>
        </authorList>
    </citation>
    <scope>NUCLEOTIDE SEQUENCE [LARGE SCALE GENOMIC DNA]</scope>
    <source>
        <strain evidence="3">cv. WT478/WT964</strain>
        <tissue evidence="2">Leaves</tissue>
    </source>
</reference>
<evidence type="ECO:0000313" key="3">
    <source>
        <dbReference type="Proteomes" id="UP000554482"/>
    </source>
</evidence>
<keyword evidence="3" id="KW-1185">Reference proteome</keyword>
<dbReference type="Pfam" id="PF03372">
    <property type="entry name" value="Exo_endo_phos"/>
    <property type="match status" value="1"/>
</dbReference>